<proteinExistence type="predicted"/>
<dbReference type="RefSeq" id="WP_104742655.1">
    <property type="nucleotide sequence ID" value="NZ_AP025204.1"/>
</dbReference>
<dbReference type="AlphaFoldDB" id="A0A377JNQ8"/>
<dbReference type="PROSITE" id="PS51257">
    <property type="entry name" value="PROKAR_LIPOPROTEIN"/>
    <property type="match status" value="1"/>
</dbReference>
<keyword evidence="1" id="KW-0472">Membrane</keyword>
<dbReference type="Proteomes" id="UP000255335">
    <property type="component" value="Unassembled WGS sequence"/>
</dbReference>
<keyword evidence="1" id="KW-0812">Transmembrane</keyword>
<name>A0A377JNQ8_9HELI</name>
<dbReference type="EMBL" id="UGHZ01000001">
    <property type="protein sequence ID" value="STP09419.1"/>
    <property type="molecule type" value="Genomic_DNA"/>
</dbReference>
<gene>
    <name evidence="2" type="ORF">NCTC12221_00862</name>
</gene>
<accession>A0A377JNQ8</accession>
<evidence type="ECO:0000313" key="3">
    <source>
        <dbReference type="Proteomes" id="UP000255335"/>
    </source>
</evidence>
<evidence type="ECO:0008006" key="4">
    <source>
        <dbReference type="Google" id="ProtNLM"/>
    </source>
</evidence>
<evidence type="ECO:0000256" key="1">
    <source>
        <dbReference type="SAM" id="Phobius"/>
    </source>
</evidence>
<organism evidence="2 3">
    <name type="scientific">Helicobacter cinaedi</name>
    <dbReference type="NCBI Taxonomy" id="213"/>
    <lineage>
        <taxon>Bacteria</taxon>
        <taxon>Pseudomonadati</taxon>
        <taxon>Campylobacterota</taxon>
        <taxon>Epsilonproteobacteria</taxon>
        <taxon>Campylobacterales</taxon>
        <taxon>Helicobacteraceae</taxon>
        <taxon>Helicobacter</taxon>
    </lineage>
</organism>
<protein>
    <recommendedName>
        <fullName evidence="4">Lipoprotein</fullName>
    </recommendedName>
</protein>
<reference evidence="2 3" key="1">
    <citation type="submission" date="2018-06" db="EMBL/GenBank/DDBJ databases">
        <authorList>
            <consortium name="Pathogen Informatics"/>
            <person name="Doyle S."/>
        </authorList>
    </citation>
    <scope>NUCLEOTIDE SEQUENCE [LARGE SCALE GENOMIC DNA]</scope>
    <source>
        <strain evidence="2 3">NCTC12221</strain>
    </source>
</reference>
<evidence type="ECO:0000313" key="2">
    <source>
        <dbReference type="EMBL" id="STP09419.1"/>
    </source>
</evidence>
<keyword evidence="1" id="KW-1133">Transmembrane helix</keyword>
<sequence length="82" mass="9520">MIHRFSSYFSFHRLIVAYLIFIFACGFVGCGYKADPFYKDSKADSKIEQDSIPQEFESESKKKVLFQEIGSKPSVSYEEDEE</sequence>
<feature type="transmembrane region" description="Helical" evidence="1">
    <location>
        <begin position="15"/>
        <end position="32"/>
    </location>
</feature>